<dbReference type="PANTHER" id="PTHR48228">
    <property type="entry name" value="SUCCINYL-COA--D-CITRAMALATE COA-TRANSFERASE"/>
    <property type="match status" value="1"/>
</dbReference>
<sequence length="341" mass="36409">MSQTQLLDGLRVLDLTRLLPGPVATLRLAELGADVLKIEAPGEGDYARTMLQSDADRAAGTPSAFYRLVNRGKRALTLDLKTEAGRAQLIDLARESDVLVESFRPSVMARLGVGYDVLREANPKLVYCAITGFGADGPFVDTPGHDLNYIAYAGVLDQLASNDGTPIVPNFQIADLLGGALAAVTQILAALWHVARGGDGQCLNVSMTHAAHAHNVMAHIALANRADPTTRAGAGLLNGGVPCYNVYRTRDDRFVALGALELKFWETLCHALGRSEWAARHWSLGQAIGGAEAAELTQSLAAIFRERTRDEWIALLEPLNCCVAPVLTPAEAAAHPLFAKG</sequence>
<evidence type="ECO:0000313" key="1">
    <source>
        <dbReference type="EMBL" id="SOE81918.1"/>
    </source>
</evidence>
<dbReference type="Gene3D" id="3.30.1540.10">
    <property type="entry name" value="formyl-coa transferase, domain 3"/>
    <property type="match status" value="1"/>
</dbReference>
<dbReference type="AlphaFoldDB" id="A0A7Z7IA25"/>
<proteinExistence type="predicted"/>
<dbReference type="InterPro" id="IPR044855">
    <property type="entry name" value="CoA-Trfase_III_dom3_sf"/>
</dbReference>
<dbReference type="GO" id="GO:0016740">
    <property type="term" value="F:transferase activity"/>
    <property type="evidence" value="ECO:0007669"/>
    <property type="project" value="UniProtKB-KW"/>
</dbReference>
<dbReference type="Proteomes" id="UP000219522">
    <property type="component" value="Unassembled WGS sequence"/>
</dbReference>
<dbReference type="EMBL" id="OCSU01000002">
    <property type="protein sequence ID" value="SOE81918.1"/>
    <property type="molecule type" value="Genomic_DNA"/>
</dbReference>
<name>A0A7Z7IA25_9BURK</name>
<dbReference type="Pfam" id="PF02515">
    <property type="entry name" value="CoA_transf_3"/>
    <property type="match status" value="1"/>
</dbReference>
<gene>
    <name evidence="1" type="ORF">SAMN05446927_5215</name>
</gene>
<protein>
    <submittedName>
        <fullName evidence="1">Crotonobetainyl-CoA:carnitine CoA-transferase CaiB</fullName>
    </submittedName>
</protein>
<organism evidence="1 2">
    <name type="scientific">Caballeronia arationis</name>
    <dbReference type="NCBI Taxonomy" id="1777142"/>
    <lineage>
        <taxon>Bacteria</taxon>
        <taxon>Pseudomonadati</taxon>
        <taxon>Pseudomonadota</taxon>
        <taxon>Betaproteobacteria</taxon>
        <taxon>Burkholderiales</taxon>
        <taxon>Burkholderiaceae</taxon>
        <taxon>Caballeronia</taxon>
    </lineage>
</organism>
<accession>A0A7Z7IA25</accession>
<evidence type="ECO:0000313" key="2">
    <source>
        <dbReference type="Proteomes" id="UP000219522"/>
    </source>
</evidence>
<dbReference type="PANTHER" id="PTHR48228:SF5">
    <property type="entry name" value="ALPHA-METHYLACYL-COA RACEMASE"/>
    <property type="match status" value="1"/>
</dbReference>
<comment type="caution">
    <text evidence="1">The sequence shown here is derived from an EMBL/GenBank/DDBJ whole genome shotgun (WGS) entry which is preliminary data.</text>
</comment>
<reference evidence="1 2" key="1">
    <citation type="submission" date="2017-09" db="EMBL/GenBank/DDBJ databases">
        <authorList>
            <person name="Varghese N."/>
            <person name="Submissions S."/>
        </authorList>
    </citation>
    <scope>NUCLEOTIDE SEQUENCE [LARGE SCALE GENOMIC DNA]</scope>
    <source>
        <strain evidence="1 2">OK806</strain>
    </source>
</reference>
<dbReference type="InterPro" id="IPR003673">
    <property type="entry name" value="CoA-Trfase_fam_III"/>
</dbReference>
<dbReference type="SUPFAM" id="SSF89796">
    <property type="entry name" value="CoA-transferase family III (CaiB/BaiF)"/>
    <property type="match status" value="1"/>
</dbReference>
<keyword evidence="1" id="KW-0808">Transferase</keyword>
<dbReference type="InterPro" id="IPR050509">
    <property type="entry name" value="CoA-transferase_III"/>
</dbReference>
<keyword evidence="2" id="KW-1185">Reference proteome</keyword>
<dbReference type="Gene3D" id="3.40.50.10540">
    <property type="entry name" value="Crotonobetainyl-coa:carnitine coa-transferase, domain 1"/>
    <property type="match status" value="1"/>
</dbReference>
<dbReference type="RefSeq" id="WP_062639828.1">
    <property type="nucleotide sequence ID" value="NZ_FCOG02000068.1"/>
</dbReference>
<dbReference type="InterPro" id="IPR023606">
    <property type="entry name" value="CoA-Trfase_III_dom_1_sf"/>
</dbReference>